<dbReference type="GO" id="GO:0005829">
    <property type="term" value="C:cytosol"/>
    <property type="evidence" value="ECO:0007669"/>
    <property type="project" value="TreeGrafter"/>
</dbReference>
<dbReference type="CDD" id="cd01991">
    <property type="entry name" value="Asn_synthase_B_C"/>
    <property type="match status" value="1"/>
</dbReference>
<sequence>MCGITGFWGPATSAAEALRETVTRMADQIAYRGPDAAGTWVDPSVGLALGHRRLSILDLSEAGAQPMTSSCGRIVLTYNGEVYNFQEIRTELEQRGRSFRGHSDTEVLVEGIAEWGVNAMLQKAIGMFALAAWDQRDRTLTLARDRLGIKPLYYGQCGDTVLFGSELKALRTHPTFNAGINRDAIAQLLQHCYIPGPHSIYQNVHKLTPGTLLTIKQPASSLPSPEVYWQLSDHAHPRSASSSLNIEAERERLDELLTDAVRLRMISDVPYGAFLSGGIDSSLVVALMQKQAAEPVKTFSIGFQEQQYNEAHYAKAVAEHLKTDHTELYVEPKHALEVIPRLPQLYDEPFADSSQIPTYLVSELTRKSVTVSLSGDGGDESFCGYRRYRYARDVWNILRLVPKPMRQLSAIIGTGGMQVAPSKLAKKIFRRVARIGIQSAGNLYCAQLLHWTNAADIVLGAKSVPTLASDPSGWPTSLKPVERFMYADTLTYLPDDILTKVDRASMAVSLEARVPLLDHRVVEYAWSLPIDLRLRSGTGKWLLREVLAQYVPRELFERRKMGFGVPIDHWLRGPLQDWAEALIDERRLREEGYFDPQPIRTMWAEHLSGKTDWQYPLWDVLMFQAWLEAQ</sequence>
<comment type="pathway">
    <text evidence="1">Amino-acid biosynthesis; L-asparagine biosynthesis; L-asparagine from L-aspartate (L-Gln route): step 1/1.</text>
</comment>
<dbReference type="SUPFAM" id="SSF56235">
    <property type="entry name" value="N-terminal nucleophile aminohydrolases (Ntn hydrolases)"/>
    <property type="match status" value="1"/>
</dbReference>
<dbReference type="Pfam" id="PF13522">
    <property type="entry name" value="GATase_6"/>
    <property type="match status" value="1"/>
</dbReference>
<keyword evidence="4 9" id="KW-0547">Nucleotide-binding</keyword>
<evidence type="ECO:0000256" key="6">
    <source>
        <dbReference type="ARBA" id="ARBA00022962"/>
    </source>
</evidence>
<dbReference type="InterPro" id="IPR033738">
    <property type="entry name" value="AsnB_N"/>
</dbReference>
<name>A0A517T9Q0_9PLAN</name>
<dbReference type="AlphaFoldDB" id="A0A517T9Q0"/>
<feature type="active site" description="For GATase activity" evidence="8">
    <location>
        <position position="2"/>
    </location>
</feature>
<dbReference type="Gene3D" id="3.60.20.10">
    <property type="entry name" value="Glutamine Phosphoribosylpyrophosphate, subunit 1, domain 1"/>
    <property type="match status" value="1"/>
</dbReference>
<reference evidence="12 13" key="1">
    <citation type="submission" date="2019-02" db="EMBL/GenBank/DDBJ databases">
        <title>Deep-cultivation of Planctomycetes and their phenomic and genomic characterization uncovers novel biology.</title>
        <authorList>
            <person name="Wiegand S."/>
            <person name="Jogler M."/>
            <person name="Boedeker C."/>
            <person name="Pinto D."/>
            <person name="Vollmers J."/>
            <person name="Rivas-Marin E."/>
            <person name="Kohn T."/>
            <person name="Peeters S.H."/>
            <person name="Heuer A."/>
            <person name="Rast P."/>
            <person name="Oberbeckmann S."/>
            <person name="Bunk B."/>
            <person name="Jeske O."/>
            <person name="Meyerdierks A."/>
            <person name="Storesund J.E."/>
            <person name="Kallscheuer N."/>
            <person name="Luecker S."/>
            <person name="Lage O.M."/>
            <person name="Pohl T."/>
            <person name="Merkel B.J."/>
            <person name="Hornburger P."/>
            <person name="Mueller R.-W."/>
            <person name="Bruemmer F."/>
            <person name="Labrenz M."/>
            <person name="Spormann A.M."/>
            <person name="Op den Camp H."/>
            <person name="Overmann J."/>
            <person name="Amann R."/>
            <person name="Jetten M.S.M."/>
            <person name="Mascher T."/>
            <person name="Medema M.H."/>
            <person name="Devos D.P."/>
            <person name="Kaster A.-K."/>
            <person name="Ovreas L."/>
            <person name="Rohde M."/>
            <person name="Galperin M.Y."/>
            <person name="Jogler C."/>
        </authorList>
    </citation>
    <scope>NUCLEOTIDE SEQUENCE [LARGE SCALE GENOMIC DNA]</scope>
    <source>
        <strain evidence="12 13">V22</strain>
    </source>
</reference>
<evidence type="ECO:0000256" key="4">
    <source>
        <dbReference type="ARBA" id="ARBA00022741"/>
    </source>
</evidence>
<comment type="similarity">
    <text evidence="2">Belongs to the asparagine synthetase family.</text>
</comment>
<organism evidence="12 13">
    <name type="scientific">Calycomorphotria hydatis</name>
    <dbReference type="NCBI Taxonomy" id="2528027"/>
    <lineage>
        <taxon>Bacteria</taxon>
        <taxon>Pseudomonadati</taxon>
        <taxon>Planctomycetota</taxon>
        <taxon>Planctomycetia</taxon>
        <taxon>Planctomycetales</taxon>
        <taxon>Planctomycetaceae</taxon>
        <taxon>Calycomorphotria</taxon>
    </lineage>
</organism>
<dbReference type="KEGG" id="chya:V22_23500"/>
<evidence type="ECO:0000256" key="10">
    <source>
        <dbReference type="PIRSR" id="PIRSR001589-3"/>
    </source>
</evidence>
<dbReference type="InterPro" id="IPR017932">
    <property type="entry name" value="GATase_2_dom"/>
</dbReference>
<dbReference type="CDD" id="cd00712">
    <property type="entry name" value="AsnB"/>
    <property type="match status" value="1"/>
</dbReference>
<dbReference type="PANTHER" id="PTHR43284:SF1">
    <property type="entry name" value="ASPARAGINE SYNTHETASE"/>
    <property type="match status" value="1"/>
</dbReference>
<evidence type="ECO:0000256" key="7">
    <source>
        <dbReference type="ARBA" id="ARBA00048741"/>
    </source>
</evidence>
<evidence type="ECO:0000313" key="13">
    <source>
        <dbReference type="Proteomes" id="UP000319976"/>
    </source>
</evidence>
<dbReference type="GO" id="GO:0004066">
    <property type="term" value="F:asparagine synthase (glutamine-hydrolyzing) activity"/>
    <property type="evidence" value="ECO:0007669"/>
    <property type="project" value="UniProtKB-EC"/>
</dbReference>
<evidence type="ECO:0000256" key="5">
    <source>
        <dbReference type="ARBA" id="ARBA00022840"/>
    </source>
</evidence>
<dbReference type="SUPFAM" id="SSF52402">
    <property type="entry name" value="Adenine nucleotide alpha hydrolases-like"/>
    <property type="match status" value="1"/>
</dbReference>
<keyword evidence="8" id="KW-0028">Amino-acid biosynthesis</keyword>
<feature type="binding site" evidence="9">
    <location>
        <begin position="374"/>
        <end position="375"/>
    </location>
    <ligand>
        <name>ATP</name>
        <dbReference type="ChEBI" id="CHEBI:30616"/>
    </ligand>
</feature>
<proteinExistence type="inferred from homology"/>
<keyword evidence="6 8" id="KW-0315">Glutamine amidotransferase</keyword>
<feature type="site" description="Important for beta-aspartyl-AMP intermediate formation" evidence="10">
    <location>
        <position position="376"/>
    </location>
</feature>
<evidence type="ECO:0000256" key="8">
    <source>
        <dbReference type="PIRSR" id="PIRSR001589-1"/>
    </source>
</evidence>
<dbReference type="InterPro" id="IPR014729">
    <property type="entry name" value="Rossmann-like_a/b/a_fold"/>
</dbReference>
<comment type="catalytic activity">
    <reaction evidence="7">
        <text>L-aspartate + L-glutamine + ATP + H2O = L-asparagine + L-glutamate + AMP + diphosphate + H(+)</text>
        <dbReference type="Rhea" id="RHEA:12228"/>
        <dbReference type="ChEBI" id="CHEBI:15377"/>
        <dbReference type="ChEBI" id="CHEBI:15378"/>
        <dbReference type="ChEBI" id="CHEBI:29985"/>
        <dbReference type="ChEBI" id="CHEBI:29991"/>
        <dbReference type="ChEBI" id="CHEBI:30616"/>
        <dbReference type="ChEBI" id="CHEBI:33019"/>
        <dbReference type="ChEBI" id="CHEBI:58048"/>
        <dbReference type="ChEBI" id="CHEBI:58359"/>
        <dbReference type="ChEBI" id="CHEBI:456215"/>
        <dbReference type="EC" id="6.3.5.4"/>
    </reaction>
</comment>
<evidence type="ECO:0000259" key="11">
    <source>
        <dbReference type="PROSITE" id="PS51278"/>
    </source>
</evidence>
<keyword evidence="8" id="KW-0061">Asparagine biosynthesis</keyword>
<dbReference type="RefSeq" id="WP_145262832.1">
    <property type="nucleotide sequence ID" value="NZ_CP036316.1"/>
</dbReference>
<dbReference type="GO" id="GO:0006529">
    <property type="term" value="P:asparagine biosynthetic process"/>
    <property type="evidence" value="ECO:0007669"/>
    <property type="project" value="UniProtKB-KW"/>
</dbReference>
<evidence type="ECO:0000256" key="1">
    <source>
        <dbReference type="ARBA" id="ARBA00005187"/>
    </source>
</evidence>
<dbReference type="InterPro" id="IPR006426">
    <property type="entry name" value="Asn_synth_AEB"/>
</dbReference>
<dbReference type="OrthoDB" id="9763290at2"/>
<dbReference type="EC" id="6.3.5.4" evidence="3"/>
<feature type="binding site" evidence="9">
    <location>
        <position position="104"/>
    </location>
    <ligand>
        <name>L-glutamine</name>
        <dbReference type="ChEBI" id="CHEBI:58359"/>
    </ligand>
</feature>
<dbReference type="NCBIfam" id="TIGR01536">
    <property type="entry name" value="asn_synth_AEB"/>
    <property type="match status" value="1"/>
</dbReference>
<evidence type="ECO:0000256" key="9">
    <source>
        <dbReference type="PIRSR" id="PIRSR001589-2"/>
    </source>
</evidence>
<dbReference type="Gene3D" id="3.40.50.620">
    <property type="entry name" value="HUPs"/>
    <property type="match status" value="1"/>
</dbReference>
<dbReference type="PANTHER" id="PTHR43284">
    <property type="entry name" value="ASPARAGINE SYNTHETASE (GLUTAMINE-HYDROLYZING)"/>
    <property type="match status" value="1"/>
</dbReference>
<gene>
    <name evidence="12" type="primary">asnB_1</name>
    <name evidence="12" type="ORF">V22_23500</name>
</gene>
<feature type="domain" description="Glutamine amidotransferase type-2" evidence="11">
    <location>
        <begin position="2"/>
        <end position="218"/>
    </location>
</feature>
<dbReference type="GO" id="GO:0005524">
    <property type="term" value="F:ATP binding"/>
    <property type="evidence" value="ECO:0007669"/>
    <property type="project" value="UniProtKB-KW"/>
</dbReference>
<dbReference type="PIRSF" id="PIRSF001589">
    <property type="entry name" value="Asn_synthetase_glu-h"/>
    <property type="match status" value="1"/>
</dbReference>
<feature type="binding site" evidence="9">
    <location>
        <position position="301"/>
    </location>
    <ligand>
        <name>ATP</name>
        <dbReference type="ChEBI" id="CHEBI:30616"/>
    </ligand>
</feature>
<dbReference type="Proteomes" id="UP000319976">
    <property type="component" value="Chromosome"/>
</dbReference>
<dbReference type="InterPro" id="IPR001962">
    <property type="entry name" value="Asn_synthase"/>
</dbReference>
<keyword evidence="13" id="KW-1185">Reference proteome</keyword>
<evidence type="ECO:0000313" key="12">
    <source>
        <dbReference type="EMBL" id="QDT65104.1"/>
    </source>
</evidence>
<protein>
    <recommendedName>
        <fullName evidence="3">asparagine synthase (glutamine-hydrolyzing)</fullName>
        <ecNumber evidence="3">6.3.5.4</ecNumber>
    </recommendedName>
</protein>
<keyword evidence="5 9" id="KW-0067">ATP-binding</keyword>
<keyword evidence="12" id="KW-0436">Ligase</keyword>
<evidence type="ECO:0000256" key="3">
    <source>
        <dbReference type="ARBA" id="ARBA00012737"/>
    </source>
</evidence>
<dbReference type="InterPro" id="IPR029055">
    <property type="entry name" value="Ntn_hydrolases_N"/>
</dbReference>
<accession>A0A517T9Q0</accession>
<dbReference type="InterPro" id="IPR051786">
    <property type="entry name" value="ASN_synthetase/amidase"/>
</dbReference>
<dbReference type="EMBL" id="CP036316">
    <property type="protein sequence ID" value="QDT65104.1"/>
    <property type="molecule type" value="Genomic_DNA"/>
</dbReference>
<dbReference type="Pfam" id="PF00733">
    <property type="entry name" value="Asn_synthase"/>
    <property type="match status" value="1"/>
</dbReference>
<evidence type="ECO:0000256" key="2">
    <source>
        <dbReference type="ARBA" id="ARBA00005752"/>
    </source>
</evidence>
<dbReference type="PROSITE" id="PS51278">
    <property type="entry name" value="GATASE_TYPE_2"/>
    <property type="match status" value="1"/>
</dbReference>